<accession>A0A5Q2QAY9</accession>
<dbReference type="GO" id="GO:0003677">
    <property type="term" value="F:DNA binding"/>
    <property type="evidence" value="ECO:0007669"/>
    <property type="project" value="UniProtKB-KW"/>
</dbReference>
<feature type="zinc finger region" evidence="8">
    <location>
        <begin position="3"/>
        <end position="34"/>
    </location>
</feature>
<evidence type="ECO:0000256" key="8">
    <source>
        <dbReference type="HAMAP-Rule" id="MF_00440"/>
    </source>
</evidence>
<dbReference type="PANTHER" id="PTHR30455">
    <property type="entry name" value="TRANSCRIPTIONAL REPRESSOR NRDR"/>
    <property type="match status" value="1"/>
</dbReference>
<dbReference type="InterPro" id="IPR005144">
    <property type="entry name" value="ATP-cone_dom"/>
</dbReference>
<comment type="cofactor">
    <cofactor evidence="8">
        <name>Zn(2+)</name>
        <dbReference type="ChEBI" id="CHEBI:29105"/>
    </cofactor>
    <text evidence="8">Binds 1 zinc ion.</text>
</comment>
<evidence type="ECO:0000256" key="1">
    <source>
        <dbReference type="ARBA" id="ARBA00022491"/>
    </source>
</evidence>
<dbReference type="GO" id="GO:0008270">
    <property type="term" value="F:zinc ion binding"/>
    <property type="evidence" value="ECO:0007669"/>
    <property type="project" value="UniProtKB-UniRule"/>
</dbReference>
<evidence type="ECO:0000313" key="10">
    <source>
        <dbReference type="EMBL" id="QGG79422.1"/>
    </source>
</evidence>
<keyword evidence="6 8" id="KW-0238">DNA-binding</keyword>
<evidence type="ECO:0000256" key="5">
    <source>
        <dbReference type="ARBA" id="ARBA00023015"/>
    </source>
</evidence>
<keyword evidence="3 8" id="KW-0863">Zinc-finger</keyword>
<dbReference type="InterPro" id="IPR003796">
    <property type="entry name" value="RNR_NrdR-like"/>
</dbReference>
<evidence type="ECO:0000256" key="6">
    <source>
        <dbReference type="ARBA" id="ARBA00023125"/>
    </source>
</evidence>
<reference evidence="10 11" key="1">
    <citation type="submission" date="2019-11" db="EMBL/GenBank/DDBJ databases">
        <authorList>
            <person name="Khan S.A."/>
            <person name="Jeon C.O."/>
            <person name="Chun B.H."/>
        </authorList>
    </citation>
    <scope>NUCLEOTIDE SEQUENCE [LARGE SCALE GENOMIC DNA]</scope>
    <source>
        <strain evidence="10 11">IMCC 1097</strain>
    </source>
</reference>
<name>A0A5Q2QAY9_9GAMM</name>
<evidence type="ECO:0000256" key="7">
    <source>
        <dbReference type="ARBA" id="ARBA00023163"/>
    </source>
</evidence>
<dbReference type="Proteomes" id="UP000388235">
    <property type="component" value="Chromosome"/>
</dbReference>
<dbReference type="KEGG" id="llp:GH975_02100"/>
<feature type="domain" description="ATP-cone" evidence="9">
    <location>
        <begin position="49"/>
        <end position="139"/>
    </location>
</feature>
<keyword evidence="2 8" id="KW-0547">Nucleotide-binding</keyword>
<dbReference type="HAMAP" id="MF_00440">
    <property type="entry name" value="NrdR"/>
    <property type="match status" value="1"/>
</dbReference>
<keyword evidence="1 8" id="KW-0678">Repressor</keyword>
<keyword evidence="4 8" id="KW-0067">ATP-binding</keyword>
<keyword evidence="7 8" id="KW-0804">Transcription</keyword>
<evidence type="ECO:0000256" key="3">
    <source>
        <dbReference type="ARBA" id="ARBA00022771"/>
    </source>
</evidence>
<dbReference type="Pfam" id="PF03477">
    <property type="entry name" value="ATP-cone"/>
    <property type="match status" value="1"/>
</dbReference>
<dbReference type="OrthoDB" id="9807461at2"/>
<keyword evidence="5 8" id="KW-0805">Transcription regulation</keyword>
<keyword evidence="8" id="KW-0862">Zinc</keyword>
<dbReference type="Pfam" id="PF22811">
    <property type="entry name" value="Zn_ribbon_NrdR"/>
    <property type="match status" value="1"/>
</dbReference>
<dbReference type="InterPro" id="IPR055173">
    <property type="entry name" value="NrdR-like_N"/>
</dbReference>
<keyword evidence="11" id="KW-1185">Reference proteome</keyword>
<dbReference type="AlphaFoldDB" id="A0A5Q2QAY9"/>
<evidence type="ECO:0000256" key="2">
    <source>
        <dbReference type="ARBA" id="ARBA00022741"/>
    </source>
</evidence>
<dbReference type="PROSITE" id="PS51161">
    <property type="entry name" value="ATP_CONE"/>
    <property type="match status" value="1"/>
</dbReference>
<dbReference type="RefSeq" id="WP_153712926.1">
    <property type="nucleotide sequence ID" value="NZ_CP045871.1"/>
</dbReference>
<sequence>MRCPFCSNPDTKVIDSRLVADASQVKRRRACNECNVRFTTFESVELSLPRIVKTNGDRETYDSSKLRRGVIRALEKRPVSSEQLEAMLDRVQRRLQAISEREVPSQRLGEIVMSELKTLDAVAYVRFASVYKSFQDVADFVNAVNEANE</sequence>
<evidence type="ECO:0000259" key="9">
    <source>
        <dbReference type="PROSITE" id="PS51161"/>
    </source>
</evidence>
<protein>
    <recommendedName>
        <fullName evidence="8">Transcriptional repressor NrdR</fullName>
    </recommendedName>
</protein>
<comment type="similarity">
    <text evidence="8">Belongs to the NrdR family.</text>
</comment>
<keyword evidence="8" id="KW-0479">Metal-binding</keyword>
<organism evidence="10 11">
    <name type="scientific">Litorivicinus lipolyticus</name>
    <dbReference type="NCBI Taxonomy" id="418701"/>
    <lineage>
        <taxon>Bacteria</taxon>
        <taxon>Pseudomonadati</taxon>
        <taxon>Pseudomonadota</taxon>
        <taxon>Gammaproteobacteria</taxon>
        <taxon>Oceanospirillales</taxon>
        <taxon>Litorivicinaceae</taxon>
        <taxon>Litorivicinus</taxon>
    </lineage>
</organism>
<evidence type="ECO:0000256" key="4">
    <source>
        <dbReference type="ARBA" id="ARBA00022840"/>
    </source>
</evidence>
<dbReference type="NCBIfam" id="TIGR00244">
    <property type="entry name" value="transcriptional regulator NrdR"/>
    <property type="match status" value="1"/>
</dbReference>
<comment type="function">
    <text evidence="8">Negatively regulates transcription of bacterial ribonucleotide reductase nrd genes and operons by binding to NrdR-boxes.</text>
</comment>
<proteinExistence type="inferred from homology"/>
<dbReference type="GO" id="GO:0005524">
    <property type="term" value="F:ATP binding"/>
    <property type="evidence" value="ECO:0007669"/>
    <property type="project" value="UniProtKB-UniRule"/>
</dbReference>
<dbReference type="GO" id="GO:0045892">
    <property type="term" value="P:negative regulation of DNA-templated transcription"/>
    <property type="evidence" value="ECO:0007669"/>
    <property type="project" value="UniProtKB-UniRule"/>
</dbReference>
<evidence type="ECO:0000313" key="11">
    <source>
        <dbReference type="Proteomes" id="UP000388235"/>
    </source>
</evidence>
<dbReference type="EMBL" id="CP045871">
    <property type="protein sequence ID" value="QGG79422.1"/>
    <property type="molecule type" value="Genomic_DNA"/>
</dbReference>
<dbReference type="PANTHER" id="PTHR30455:SF2">
    <property type="entry name" value="TRANSCRIPTIONAL REPRESSOR NRDR"/>
    <property type="match status" value="1"/>
</dbReference>
<gene>
    <name evidence="8 10" type="primary">nrdR</name>
    <name evidence="10" type="ORF">GH975_02100</name>
</gene>